<reference evidence="1" key="1">
    <citation type="submission" date="2020-05" db="EMBL/GenBank/DDBJ databases">
        <title>WGS assembly of Panicum virgatum.</title>
        <authorList>
            <person name="Lovell J.T."/>
            <person name="Jenkins J."/>
            <person name="Shu S."/>
            <person name="Juenger T.E."/>
            <person name="Schmutz J."/>
        </authorList>
    </citation>
    <scope>NUCLEOTIDE SEQUENCE</scope>
    <source>
        <strain evidence="1">AP13</strain>
    </source>
</reference>
<dbReference type="EMBL" id="CM029051">
    <property type="protein sequence ID" value="KAG2561701.1"/>
    <property type="molecule type" value="Genomic_DNA"/>
</dbReference>
<organism evidence="1 2">
    <name type="scientific">Panicum virgatum</name>
    <name type="common">Blackwell switchgrass</name>
    <dbReference type="NCBI Taxonomy" id="38727"/>
    <lineage>
        <taxon>Eukaryota</taxon>
        <taxon>Viridiplantae</taxon>
        <taxon>Streptophyta</taxon>
        <taxon>Embryophyta</taxon>
        <taxon>Tracheophyta</taxon>
        <taxon>Spermatophyta</taxon>
        <taxon>Magnoliopsida</taxon>
        <taxon>Liliopsida</taxon>
        <taxon>Poales</taxon>
        <taxon>Poaceae</taxon>
        <taxon>PACMAD clade</taxon>
        <taxon>Panicoideae</taxon>
        <taxon>Panicodae</taxon>
        <taxon>Paniceae</taxon>
        <taxon>Panicinae</taxon>
        <taxon>Panicum</taxon>
        <taxon>Panicum sect. Hiantes</taxon>
    </lineage>
</organism>
<accession>A0A8T0PHS1</accession>
<name>A0A8T0PHS1_PANVG</name>
<dbReference type="Proteomes" id="UP000823388">
    <property type="component" value="Chromosome 8K"/>
</dbReference>
<keyword evidence="2" id="KW-1185">Reference proteome</keyword>
<evidence type="ECO:0000313" key="1">
    <source>
        <dbReference type="EMBL" id="KAG2561701.1"/>
    </source>
</evidence>
<protein>
    <submittedName>
        <fullName evidence="1">Uncharacterized protein</fullName>
    </submittedName>
</protein>
<proteinExistence type="predicted"/>
<comment type="caution">
    <text evidence="1">The sequence shown here is derived from an EMBL/GenBank/DDBJ whole genome shotgun (WGS) entry which is preliminary data.</text>
</comment>
<evidence type="ECO:0000313" key="2">
    <source>
        <dbReference type="Proteomes" id="UP000823388"/>
    </source>
</evidence>
<gene>
    <name evidence="1" type="ORF">PVAP13_8KG202501</name>
</gene>
<dbReference type="AlphaFoldDB" id="A0A8T0PHS1"/>
<sequence length="100" mass="10901">MHHHCLLLCPYVLDGGAVIFIVKPCCQHRAVFPRAACSLAAVAIVMHHHSLLLCPYVLDGGVVIFIVKGSTMTRLSVLVSLHQEDTLPRLPVLPVQATLK</sequence>